<evidence type="ECO:0000256" key="6">
    <source>
        <dbReference type="ARBA" id="ARBA00035137"/>
    </source>
</evidence>
<comment type="subcellular location">
    <subcellularLocation>
        <location evidence="1">Mitochondrion</location>
    </subcellularLocation>
</comment>
<dbReference type="EMBL" id="JAPDHF010000007">
    <property type="protein sequence ID" value="KAJ4015068.1"/>
    <property type="molecule type" value="Genomic_DNA"/>
</dbReference>
<evidence type="ECO:0000256" key="5">
    <source>
        <dbReference type="ARBA" id="ARBA00023274"/>
    </source>
</evidence>
<evidence type="ECO:0000313" key="10">
    <source>
        <dbReference type="Proteomes" id="UP001152130"/>
    </source>
</evidence>
<dbReference type="Proteomes" id="UP001152130">
    <property type="component" value="Unassembled WGS sequence"/>
</dbReference>
<reference evidence="9" key="1">
    <citation type="submission" date="2022-10" db="EMBL/GenBank/DDBJ databases">
        <title>Fusarium specimens isolated from Avocado Roots.</title>
        <authorList>
            <person name="Stajich J."/>
            <person name="Roper C."/>
            <person name="Heimlech-Rivalta G."/>
        </authorList>
    </citation>
    <scope>NUCLEOTIDE SEQUENCE</scope>
    <source>
        <strain evidence="9">CF00143</strain>
    </source>
</reference>
<dbReference type="GO" id="GO:0003735">
    <property type="term" value="F:structural constituent of ribosome"/>
    <property type="evidence" value="ECO:0007669"/>
    <property type="project" value="InterPro"/>
</dbReference>
<dbReference type="PANTHER" id="PTHR37799:SF1">
    <property type="entry name" value="SMALL RIBOSOMAL SUBUNIT PROTEIN MS23"/>
    <property type="match status" value="1"/>
</dbReference>
<dbReference type="GO" id="GO:0005763">
    <property type="term" value="C:mitochondrial small ribosomal subunit"/>
    <property type="evidence" value="ECO:0007669"/>
    <property type="project" value="InterPro"/>
</dbReference>
<keyword evidence="10" id="KW-1185">Reference proteome</keyword>
<sequence length="258" mass="30416">MGGRQIRPARVLQTVTQELNHTILGGKTIPTPPWYNIIQSVPPAETLVRNVTPRLQKGSRKQTKPKKLFRPQRITYVEDTLRSTFYRDHPWELARPRVILESDGKDYQYCDWSKGLRQPNIPLSGEWQVLRSRARLVIQRQLWLMNHDKRDLKEAYDIVRHEFYRLRQEEEIEKRVAQEEAKHVGAYFGQTRIDVAHTLEDREFENWKLWAGKETERMEQSRNSEIEDFGLEDEADAVEDPEEQPEVKAEAAEGKKSL</sequence>
<dbReference type="OrthoDB" id="5542239at2759"/>
<dbReference type="AlphaFoldDB" id="A0A9W8PT21"/>
<evidence type="ECO:0000313" key="9">
    <source>
        <dbReference type="EMBL" id="KAJ4015068.1"/>
    </source>
</evidence>
<keyword evidence="4" id="KW-0496">Mitochondrion</keyword>
<feature type="compositionally biased region" description="Basic and acidic residues" evidence="8">
    <location>
        <begin position="245"/>
        <end position="258"/>
    </location>
</feature>
<evidence type="ECO:0000256" key="2">
    <source>
        <dbReference type="ARBA" id="ARBA00009864"/>
    </source>
</evidence>
<keyword evidence="5" id="KW-0687">Ribonucleoprotein</keyword>
<dbReference type="CDD" id="cd23701">
    <property type="entry name" value="At1g26750"/>
    <property type="match status" value="1"/>
</dbReference>
<evidence type="ECO:0000256" key="3">
    <source>
        <dbReference type="ARBA" id="ARBA00022980"/>
    </source>
</evidence>
<dbReference type="InterPro" id="IPR059242">
    <property type="entry name" value="mS23_dom"/>
</dbReference>
<dbReference type="PANTHER" id="PTHR37799">
    <property type="entry name" value="37S RIBOSOMAL PROTEIN S25, MITOCHONDRIAL"/>
    <property type="match status" value="1"/>
</dbReference>
<feature type="compositionally biased region" description="Acidic residues" evidence="8">
    <location>
        <begin position="226"/>
        <end position="244"/>
    </location>
</feature>
<organism evidence="9 10">
    <name type="scientific">Fusarium irregulare</name>
    <dbReference type="NCBI Taxonomy" id="2494466"/>
    <lineage>
        <taxon>Eukaryota</taxon>
        <taxon>Fungi</taxon>
        <taxon>Dikarya</taxon>
        <taxon>Ascomycota</taxon>
        <taxon>Pezizomycotina</taxon>
        <taxon>Sordariomycetes</taxon>
        <taxon>Hypocreomycetidae</taxon>
        <taxon>Hypocreales</taxon>
        <taxon>Nectriaceae</taxon>
        <taxon>Fusarium</taxon>
        <taxon>Fusarium incarnatum-equiseti species complex</taxon>
    </lineage>
</organism>
<comment type="similarity">
    <text evidence="2">Belongs to the mitochondrion-specific ribosomal protein mS23 family.</text>
</comment>
<proteinExistence type="inferred from homology"/>
<dbReference type="Pfam" id="PF13741">
    <property type="entry name" value="MRP-S25"/>
    <property type="match status" value="1"/>
</dbReference>
<accession>A0A9W8PT21</accession>
<protein>
    <recommendedName>
        <fullName evidence="6">Small ribosomal subunit protein mS23</fullName>
    </recommendedName>
    <alternativeName>
        <fullName evidence="7">37S ribosomal protein S25, mitochondrial</fullName>
    </alternativeName>
</protein>
<feature type="compositionally biased region" description="Basic and acidic residues" evidence="8">
    <location>
        <begin position="215"/>
        <end position="225"/>
    </location>
</feature>
<feature type="region of interest" description="Disordered" evidence="8">
    <location>
        <begin position="215"/>
        <end position="258"/>
    </location>
</feature>
<evidence type="ECO:0000256" key="7">
    <source>
        <dbReference type="ARBA" id="ARBA00035421"/>
    </source>
</evidence>
<evidence type="ECO:0000256" key="4">
    <source>
        <dbReference type="ARBA" id="ARBA00023128"/>
    </source>
</evidence>
<keyword evidence="3" id="KW-0689">Ribosomal protein</keyword>
<gene>
    <name evidence="9" type="primary">RSM25</name>
    <name evidence="9" type="ORF">NW766_005399</name>
</gene>
<evidence type="ECO:0000256" key="1">
    <source>
        <dbReference type="ARBA" id="ARBA00004173"/>
    </source>
</evidence>
<evidence type="ECO:0000256" key="8">
    <source>
        <dbReference type="SAM" id="MobiDB-lite"/>
    </source>
</evidence>
<dbReference type="InterPro" id="IPR016939">
    <property type="entry name" value="Ribosomal_mS23_fun"/>
</dbReference>
<comment type="caution">
    <text evidence="9">The sequence shown here is derived from an EMBL/GenBank/DDBJ whole genome shotgun (WGS) entry which is preliminary data.</text>
</comment>
<name>A0A9W8PT21_9HYPO</name>